<dbReference type="STRING" id="1777138.AWB77_06703"/>
<accession>A0A158E8B3</accession>
<dbReference type="OrthoDB" id="8549651at2"/>
<dbReference type="Proteomes" id="UP000054903">
    <property type="component" value="Unassembled WGS sequence"/>
</dbReference>
<protein>
    <recommendedName>
        <fullName evidence="4">Phage tail assembly protein</fullName>
    </recommendedName>
</protein>
<organism evidence="2 3">
    <name type="scientific">Caballeronia fortuita</name>
    <dbReference type="NCBI Taxonomy" id="1777138"/>
    <lineage>
        <taxon>Bacteria</taxon>
        <taxon>Pseudomonadati</taxon>
        <taxon>Pseudomonadota</taxon>
        <taxon>Betaproteobacteria</taxon>
        <taxon>Burkholderiales</taxon>
        <taxon>Burkholderiaceae</taxon>
        <taxon>Caballeronia</taxon>
    </lineage>
</organism>
<reference evidence="2" key="1">
    <citation type="submission" date="2016-01" db="EMBL/GenBank/DDBJ databases">
        <authorList>
            <person name="Peeters C."/>
        </authorList>
    </citation>
    <scope>NUCLEOTIDE SEQUENCE</scope>
    <source>
        <strain evidence="2">LMG 29320</strain>
    </source>
</reference>
<dbReference type="EMBL" id="FCNX02000029">
    <property type="protein sequence ID" value="SAL03088.1"/>
    <property type="molecule type" value="Genomic_DNA"/>
</dbReference>
<dbReference type="RefSeq" id="WP_061138662.1">
    <property type="nucleotide sequence ID" value="NZ_FCNX02000029.1"/>
</dbReference>
<feature type="compositionally biased region" description="Basic and acidic residues" evidence="1">
    <location>
        <begin position="1"/>
        <end position="22"/>
    </location>
</feature>
<sequence length="100" mass="11207">MAGSRKNTEQKPEDFVQHHDGHASITLSRPMNVGGAPVTALKMREPLLRDQVAMQEQKGTDLEREIFLFANLCEITPDQLKALPVRDYNRIVAAYVGFPS</sequence>
<evidence type="ECO:0000313" key="3">
    <source>
        <dbReference type="Proteomes" id="UP000054903"/>
    </source>
</evidence>
<dbReference type="AlphaFoldDB" id="A0A158E8B3"/>
<dbReference type="InterPro" id="IPR019289">
    <property type="entry name" value="Phage_tail_E/E"/>
</dbReference>
<feature type="region of interest" description="Disordered" evidence="1">
    <location>
        <begin position="1"/>
        <end position="31"/>
    </location>
</feature>
<dbReference type="Pfam" id="PF10109">
    <property type="entry name" value="Phage_TAC_7"/>
    <property type="match status" value="1"/>
</dbReference>
<evidence type="ECO:0000313" key="2">
    <source>
        <dbReference type="EMBL" id="SAL03088.1"/>
    </source>
</evidence>
<keyword evidence="3" id="KW-1185">Reference proteome</keyword>
<name>A0A158E8B3_9BURK</name>
<gene>
    <name evidence="2" type="ORF">AWB77_06703</name>
</gene>
<proteinExistence type="predicted"/>
<evidence type="ECO:0000256" key="1">
    <source>
        <dbReference type="SAM" id="MobiDB-lite"/>
    </source>
</evidence>
<comment type="caution">
    <text evidence="2">The sequence shown here is derived from an EMBL/GenBank/DDBJ whole genome shotgun (WGS) entry which is preliminary data.</text>
</comment>
<evidence type="ECO:0008006" key="4">
    <source>
        <dbReference type="Google" id="ProtNLM"/>
    </source>
</evidence>